<keyword evidence="2" id="KW-0813">Transport</keyword>
<dbReference type="PANTHER" id="PTHR11537">
    <property type="entry name" value="VOLTAGE-GATED POTASSIUM CHANNEL"/>
    <property type="match status" value="1"/>
</dbReference>
<keyword evidence="7" id="KW-0407">Ion channel</keyword>
<feature type="transmembrane region" description="Helical" evidence="8">
    <location>
        <begin position="192"/>
        <end position="210"/>
    </location>
</feature>
<keyword evidence="5" id="KW-0406">Ion transport</keyword>
<dbReference type="InterPro" id="IPR013099">
    <property type="entry name" value="K_chnl_dom"/>
</dbReference>
<evidence type="ECO:0000256" key="8">
    <source>
        <dbReference type="SAM" id="Phobius"/>
    </source>
</evidence>
<feature type="transmembrane region" description="Helical" evidence="8">
    <location>
        <begin position="133"/>
        <end position="156"/>
    </location>
</feature>
<keyword evidence="6 8" id="KW-0472">Membrane</keyword>
<evidence type="ECO:0000256" key="7">
    <source>
        <dbReference type="ARBA" id="ARBA00023303"/>
    </source>
</evidence>
<evidence type="ECO:0000256" key="5">
    <source>
        <dbReference type="ARBA" id="ARBA00023065"/>
    </source>
</evidence>
<dbReference type="InterPro" id="IPR003938">
    <property type="entry name" value="K_chnl_volt-dep_EAG/ELK/ERG"/>
</dbReference>
<feature type="transmembrane region" description="Helical" evidence="8">
    <location>
        <begin position="47"/>
        <end position="65"/>
    </location>
</feature>
<evidence type="ECO:0000313" key="10">
    <source>
        <dbReference type="EMBL" id="PZQ17248.1"/>
    </source>
</evidence>
<dbReference type="PANTHER" id="PTHR11537:SF254">
    <property type="entry name" value="POTASSIUM VOLTAGE-GATED CHANNEL PROTEIN SHAB"/>
    <property type="match status" value="1"/>
</dbReference>
<evidence type="ECO:0000256" key="6">
    <source>
        <dbReference type="ARBA" id="ARBA00023136"/>
    </source>
</evidence>
<keyword evidence="4 8" id="KW-1133">Transmembrane helix</keyword>
<protein>
    <submittedName>
        <fullName evidence="10">Ion transporter</fullName>
    </submittedName>
</protein>
<dbReference type="GO" id="GO:0005249">
    <property type="term" value="F:voltage-gated potassium channel activity"/>
    <property type="evidence" value="ECO:0007669"/>
    <property type="project" value="InterPro"/>
</dbReference>
<dbReference type="Pfam" id="PF07885">
    <property type="entry name" value="Ion_trans_2"/>
    <property type="match status" value="1"/>
</dbReference>
<evidence type="ECO:0000313" key="11">
    <source>
        <dbReference type="Proteomes" id="UP000249577"/>
    </source>
</evidence>
<sequence>MTLRRRVRRLYYGDDPGAQRFQAAAFAVDLAIIAFFLATPTLEGRAIFFWIDYTIAVLVGLDLAARMFAAPSVSRWLKRPDTWVDAFILLTLLLPLWLANLGFLRILRLWTLFRSPLLWKRLRRTRFKHWEDATRAVVNLVTFLFVTTGFVYTFFAQHAEGIETYIDALYFTVATVTTTGFGDITLPGPWGRLTSVIAMIVGISLFVRLAQAIFRPRKVSFTCPECALLRHEPDAVFCKACGHKLKIPNAAD</sequence>
<accession>A0A2W5KP52</accession>
<dbReference type="GO" id="GO:0001508">
    <property type="term" value="P:action potential"/>
    <property type="evidence" value="ECO:0007669"/>
    <property type="project" value="TreeGrafter"/>
</dbReference>
<evidence type="ECO:0000256" key="3">
    <source>
        <dbReference type="ARBA" id="ARBA00022692"/>
    </source>
</evidence>
<dbReference type="Proteomes" id="UP000249577">
    <property type="component" value="Unassembled WGS sequence"/>
</dbReference>
<comment type="caution">
    <text evidence="10">The sequence shown here is derived from an EMBL/GenBank/DDBJ whole genome shotgun (WGS) entry which is preliminary data.</text>
</comment>
<keyword evidence="3 8" id="KW-0812">Transmembrane</keyword>
<evidence type="ECO:0000256" key="2">
    <source>
        <dbReference type="ARBA" id="ARBA00022448"/>
    </source>
</evidence>
<comment type="subcellular location">
    <subcellularLocation>
        <location evidence="1">Membrane</location>
        <topology evidence="1">Multi-pass membrane protein</topology>
    </subcellularLocation>
</comment>
<evidence type="ECO:0000256" key="4">
    <source>
        <dbReference type="ARBA" id="ARBA00022989"/>
    </source>
</evidence>
<name>A0A2W5KP52_ANCNO</name>
<organism evidence="10 11">
    <name type="scientific">Ancylobacter novellus</name>
    <name type="common">Thiobacillus novellus</name>
    <dbReference type="NCBI Taxonomy" id="921"/>
    <lineage>
        <taxon>Bacteria</taxon>
        <taxon>Pseudomonadati</taxon>
        <taxon>Pseudomonadota</taxon>
        <taxon>Alphaproteobacteria</taxon>
        <taxon>Hyphomicrobiales</taxon>
        <taxon>Xanthobacteraceae</taxon>
        <taxon>Ancylobacter</taxon>
    </lineage>
</organism>
<dbReference type="SUPFAM" id="SSF81324">
    <property type="entry name" value="Voltage-gated potassium channels"/>
    <property type="match status" value="1"/>
</dbReference>
<reference evidence="10 11" key="1">
    <citation type="submission" date="2017-08" db="EMBL/GenBank/DDBJ databases">
        <title>Infants hospitalized years apart are colonized by the same room-sourced microbial strains.</title>
        <authorList>
            <person name="Brooks B."/>
            <person name="Olm M.R."/>
            <person name="Firek B.A."/>
            <person name="Baker R."/>
            <person name="Thomas B.C."/>
            <person name="Morowitz M.J."/>
            <person name="Banfield J.F."/>
        </authorList>
    </citation>
    <scope>NUCLEOTIDE SEQUENCE [LARGE SCALE GENOMIC DNA]</scope>
    <source>
        <strain evidence="10">S2_005_003_R2_43</strain>
    </source>
</reference>
<dbReference type="InterPro" id="IPR028325">
    <property type="entry name" value="VG_K_chnl"/>
</dbReference>
<evidence type="ECO:0000259" key="9">
    <source>
        <dbReference type="Pfam" id="PF07885"/>
    </source>
</evidence>
<dbReference type="PRINTS" id="PR01463">
    <property type="entry name" value="EAGCHANLFMLY"/>
</dbReference>
<dbReference type="AlphaFoldDB" id="A0A2W5KP52"/>
<dbReference type="EMBL" id="QFPN01000003">
    <property type="protein sequence ID" value="PZQ17248.1"/>
    <property type="molecule type" value="Genomic_DNA"/>
</dbReference>
<dbReference type="GO" id="GO:0008076">
    <property type="term" value="C:voltage-gated potassium channel complex"/>
    <property type="evidence" value="ECO:0007669"/>
    <property type="project" value="InterPro"/>
</dbReference>
<feature type="transmembrane region" description="Helical" evidence="8">
    <location>
        <begin position="86"/>
        <end position="113"/>
    </location>
</feature>
<gene>
    <name evidence="10" type="ORF">DI565_07750</name>
</gene>
<dbReference type="Gene3D" id="1.10.287.70">
    <property type="match status" value="1"/>
</dbReference>
<feature type="domain" description="Potassium channel" evidence="9">
    <location>
        <begin position="141"/>
        <end position="213"/>
    </location>
</feature>
<evidence type="ECO:0000256" key="1">
    <source>
        <dbReference type="ARBA" id="ARBA00004141"/>
    </source>
</evidence>
<proteinExistence type="predicted"/>